<dbReference type="Gene3D" id="3.30.530.20">
    <property type="match status" value="1"/>
</dbReference>
<dbReference type="InterPro" id="IPR023393">
    <property type="entry name" value="START-like_dom_sf"/>
</dbReference>
<dbReference type="OMA" id="CHTHRVE"/>
<organism evidence="1 2">
    <name type="scientific">Shouchella clausii</name>
    <name type="common">Alkalihalobacillus clausii</name>
    <dbReference type="NCBI Taxonomy" id="79880"/>
    <lineage>
        <taxon>Bacteria</taxon>
        <taxon>Bacillati</taxon>
        <taxon>Bacillota</taxon>
        <taxon>Bacilli</taxon>
        <taxon>Bacillales</taxon>
        <taxon>Bacillaceae</taxon>
        <taxon>Shouchella</taxon>
    </lineage>
</organism>
<dbReference type="SUPFAM" id="SSF55961">
    <property type="entry name" value="Bet v1-like"/>
    <property type="match status" value="1"/>
</dbReference>
<protein>
    <submittedName>
        <fullName evidence="1">Uncharacterized protein</fullName>
    </submittedName>
</protein>
<accession>A0A268P4H6</accession>
<proteinExistence type="predicted"/>
<sequence>MDTFVFTYRTRINATMKQVWSFFSDATNIEKVHKRPKVRVCKKGEKDLESVIMLAAFQIKWKSVITEERKGHYFIDEAENPPFPFSYWRHKHSFEREGDTILMVDEVSFRAKLPASIIAKGLNVMFKAREKHIHAYFQNKALTETEVESPQ</sequence>
<gene>
    <name evidence="1" type="ORF">CHH72_01395</name>
</gene>
<name>A0A268P4H6_SHOCL</name>
<dbReference type="Proteomes" id="UP000216207">
    <property type="component" value="Unassembled WGS sequence"/>
</dbReference>
<reference evidence="1 2" key="1">
    <citation type="submission" date="2017-07" db="EMBL/GenBank/DDBJ databases">
        <title>Isolation and whole genome analysis of endospore-forming bacteria from heroin.</title>
        <authorList>
            <person name="Kalinowski J."/>
            <person name="Ahrens B."/>
            <person name="Al-Dilaimi A."/>
            <person name="Winkler A."/>
            <person name="Wibberg D."/>
            <person name="Schleenbecker U."/>
            <person name="Ruckert C."/>
            <person name="Wolfel R."/>
            <person name="Grass G."/>
        </authorList>
    </citation>
    <scope>NUCLEOTIDE SEQUENCE [LARGE SCALE GENOMIC DNA]</scope>
    <source>
        <strain evidence="1 2">7539</strain>
    </source>
</reference>
<evidence type="ECO:0000313" key="2">
    <source>
        <dbReference type="Proteomes" id="UP000216207"/>
    </source>
</evidence>
<comment type="caution">
    <text evidence="1">The sequence shown here is derived from an EMBL/GenBank/DDBJ whole genome shotgun (WGS) entry which is preliminary data.</text>
</comment>
<dbReference type="AlphaFoldDB" id="A0A268P4H6"/>
<dbReference type="EMBL" id="NPCC01000004">
    <property type="protein sequence ID" value="PAE90568.1"/>
    <property type="molecule type" value="Genomic_DNA"/>
</dbReference>
<evidence type="ECO:0000313" key="1">
    <source>
        <dbReference type="EMBL" id="PAE90568.1"/>
    </source>
</evidence>
<dbReference type="RefSeq" id="WP_011246598.1">
    <property type="nucleotide sequence ID" value="NZ_BOQQ01000005.1"/>
</dbReference>